<dbReference type="AlphaFoldDB" id="A0A9P4HXY5"/>
<sequence>MPLEVEQMPLDCVEALTISKVDRLDRNEAEESQAPLVERSDGERQMGPVGAHHTFLAQSATARSASEVKKSHQGVATPCGATLEGTSERNITSAHSQPRQAPPGSYHRARSSVLAAGSGRELSFMLYILLRALKPLGTRPPCLLSGLQSQREDDVKPDRVLSAS</sequence>
<evidence type="ECO:0000256" key="1">
    <source>
        <dbReference type="SAM" id="MobiDB-lite"/>
    </source>
</evidence>
<evidence type="ECO:0000313" key="2">
    <source>
        <dbReference type="EMBL" id="KAF2089879.1"/>
    </source>
</evidence>
<keyword evidence="3" id="KW-1185">Reference proteome</keyword>
<name>A0A9P4HXY5_9PEZI</name>
<organism evidence="2 3">
    <name type="scientific">Saccharata proteae CBS 121410</name>
    <dbReference type="NCBI Taxonomy" id="1314787"/>
    <lineage>
        <taxon>Eukaryota</taxon>
        <taxon>Fungi</taxon>
        <taxon>Dikarya</taxon>
        <taxon>Ascomycota</taxon>
        <taxon>Pezizomycotina</taxon>
        <taxon>Dothideomycetes</taxon>
        <taxon>Dothideomycetes incertae sedis</taxon>
        <taxon>Botryosphaeriales</taxon>
        <taxon>Saccharataceae</taxon>
        <taxon>Saccharata</taxon>
    </lineage>
</organism>
<comment type="caution">
    <text evidence="2">The sequence shown here is derived from an EMBL/GenBank/DDBJ whole genome shotgun (WGS) entry which is preliminary data.</text>
</comment>
<feature type="compositionally biased region" description="Polar residues" evidence="1">
    <location>
        <begin position="84"/>
        <end position="99"/>
    </location>
</feature>
<reference evidence="2" key="1">
    <citation type="journal article" date="2020" name="Stud. Mycol.">
        <title>101 Dothideomycetes genomes: a test case for predicting lifestyles and emergence of pathogens.</title>
        <authorList>
            <person name="Haridas S."/>
            <person name="Albert R."/>
            <person name="Binder M."/>
            <person name="Bloem J."/>
            <person name="Labutti K."/>
            <person name="Salamov A."/>
            <person name="Andreopoulos B."/>
            <person name="Baker S."/>
            <person name="Barry K."/>
            <person name="Bills G."/>
            <person name="Bluhm B."/>
            <person name="Cannon C."/>
            <person name="Castanera R."/>
            <person name="Culley D."/>
            <person name="Daum C."/>
            <person name="Ezra D."/>
            <person name="Gonzalez J."/>
            <person name="Henrissat B."/>
            <person name="Kuo A."/>
            <person name="Liang C."/>
            <person name="Lipzen A."/>
            <person name="Lutzoni F."/>
            <person name="Magnuson J."/>
            <person name="Mondo S."/>
            <person name="Nolan M."/>
            <person name="Ohm R."/>
            <person name="Pangilinan J."/>
            <person name="Park H.-J."/>
            <person name="Ramirez L."/>
            <person name="Alfaro M."/>
            <person name="Sun H."/>
            <person name="Tritt A."/>
            <person name="Yoshinaga Y."/>
            <person name="Zwiers L.-H."/>
            <person name="Turgeon B."/>
            <person name="Goodwin S."/>
            <person name="Spatafora J."/>
            <person name="Crous P."/>
            <person name="Grigoriev I."/>
        </authorList>
    </citation>
    <scope>NUCLEOTIDE SEQUENCE</scope>
    <source>
        <strain evidence="2">CBS 121410</strain>
    </source>
</reference>
<accession>A0A9P4HXY5</accession>
<protein>
    <submittedName>
        <fullName evidence="2">Uncharacterized protein</fullName>
    </submittedName>
</protein>
<gene>
    <name evidence="2" type="ORF">K490DRAFT_54314</name>
</gene>
<dbReference type="Proteomes" id="UP000799776">
    <property type="component" value="Unassembled WGS sequence"/>
</dbReference>
<feature type="region of interest" description="Disordered" evidence="1">
    <location>
        <begin position="21"/>
        <end position="108"/>
    </location>
</feature>
<evidence type="ECO:0000313" key="3">
    <source>
        <dbReference type="Proteomes" id="UP000799776"/>
    </source>
</evidence>
<dbReference type="EMBL" id="ML978713">
    <property type="protein sequence ID" value="KAF2089879.1"/>
    <property type="molecule type" value="Genomic_DNA"/>
</dbReference>
<proteinExistence type="predicted"/>